<reference evidence="10 11" key="1">
    <citation type="submission" date="2020-02" db="EMBL/GenBank/DDBJ databases">
        <title>Ideonella bacterium strain TBM-1.</title>
        <authorList>
            <person name="Chen W.-M."/>
        </authorList>
    </citation>
    <scope>NUCLEOTIDE SEQUENCE [LARGE SCALE GENOMIC DNA]</scope>
    <source>
        <strain evidence="10 11">TBM-1</strain>
    </source>
</reference>
<dbReference type="SUPFAM" id="SSF46894">
    <property type="entry name" value="C-terminal effector domain of the bipartite response regulators"/>
    <property type="match status" value="1"/>
</dbReference>
<dbReference type="Pfam" id="PF00486">
    <property type="entry name" value="Trans_reg_C"/>
    <property type="match status" value="1"/>
</dbReference>
<dbReference type="GO" id="GO:0000156">
    <property type="term" value="F:phosphorelay response regulator activity"/>
    <property type="evidence" value="ECO:0007669"/>
    <property type="project" value="TreeGrafter"/>
</dbReference>
<sequence>MRPPSPPPPHAPVLVVDALEPLATALRSPLAQAGVASHHLRRGQAVAAWAQAHHPALILLVHRPPGQDALALCRQLRAQGSAATVLLLSPASTEHDRLEGLAQGADDCLGAHLSHRELTARVLAHLRRHARLTGTALPDAPARPPATPPALRLDPQQHQALLNGQPVPLTCLEFQLLATLAGQPGRVFRRAQLMDAMYPDARDVSDRTVDSHIRKLRRKLAGLHPGRELIHALYGLGYTWDPAR</sequence>
<evidence type="ECO:0000256" key="6">
    <source>
        <dbReference type="PROSITE-ProRule" id="PRU00169"/>
    </source>
</evidence>
<evidence type="ECO:0000256" key="1">
    <source>
        <dbReference type="ARBA" id="ARBA00022553"/>
    </source>
</evidence>
<keyword evidence="3" id="KW-0805">Transcription regulation</keyword>
<feature type="domain" description="Response regulatory" evidence="8">
    <location>
        <begin position="12"/>
        <end position="126"/>
    </location>
</feature>
<keyword evidence="11" id="KW-1185">Reference proteome</keyword>
<dbReference type="Proteomes" id="UP000484255">
    <property type="component" value="Unassembled WGS sequence"/>
</dbReference>
<comment type="caution">
    <text evidence="6">Lacks conserved residue(s) required for the propagation of feature annotation.</text>
</comment>
<dbReference type="RefSeq" id="WP_163460093.1">
    <property type="nucleotide sequence ID" value="NZ_JAAGOH010000073.1"/>
</dbReference>
<evidence type="ECO:0000256" key="7">
    <source>
        <dbReference type="PROSITE-ProRule" id="PRU01091"/>
    </source>
</evidence>
<evidence type="ECO:0000313" key="11">
    <source>
        <dbReference type="Proteomes" id="UP000484255"/>
    </source>
</evidence>
<dbReference type="GO" id="GO:0032993">
    <property type="term" value="C:protein-DNA complex"/>
    <property type="evidence" value="ECO:0007669"/>
    <property type="project" value="TreeGrafter"/>
</dbReference>
<accession>A0A7C9PK60</accession>
<dbReference type="CDD" id="cd00383">
    <property type="entry name" value="trans_reg_C"/>
    <property type="match status" value="1"/>
</dbReference>
<dbReference type="Gene3D" id="1.10.10.10">
    <property type="entry name" value="Winged helix-like DNA-binding domain superfamily/Winged helix DNA-binding domain"/>
    <property type="match status" value="1"/>
</dbReference>
<dbReference type="SMART" id="SM00862">
    <property type="entry name" value="Trans_reg_C"/>
    <property type="match status" value="1"/>
</dbReference>
<dbReference type="InterPro" id="IPR001789">
    <property type="entry name" value="Sig_transdc_resp-reg_receiver"/>
</dbReference>
<dbReference type="Gene3D" id="3.40.50.2300">
    <property type="match status" value="1"/>
</dbReference>
<name>A0A7C9PK60_9BURK</name>
<proteinExistence type="predicted"/>
<dbReference type="InterPro" id="IPR001867">
    <property type="entry name" value="OmpR/PhoB-type_DNA-bd"/>
</dbReference>
<keyword evidence="1" id="KW-0597">Phosphoprotein</keyword>
<dbReference type="PANTHER" id="PTHR48111:SF4">
    <property type="entry name" value="DNA-BINDING DUAL TRANSCRIPTIONAL REGULATOR OMPR"/>
    <property type="match status" value="1"/>
</dbReference>
<dbReference type="GO" id="GO:0005829">
    <property type="term" value="C:cytosol"/>
    <property type="evidence" value="ECO:0007669"/>
    <property type="project" value="TreeGrafter"/>
</dbReference>
<feature type="DNA-binding region" description="OmpR/PhoB-type" evidence="7">
    <location>
        <begin position="142"/>
        <end position="242"/>
    </location>
</feature>
<dbReference type="InterPro" id="IPR016032">
    <property type="entry name" value="Sig_transdc_resp-reg_C-effctor"/>
</dbReference>
<evidence type="ECO:0000259" key="8">
    <source>
        <dbReference type="PROSITE" id="PS50110"/>
    </source>
</evidence>
<dbReference type="GO" id="GO:0006355">
    <property type="term" value="P:regulation of DNA-templated transcription"/>
    <property type="evidence" value="ECO:0007669"/>
    <property type="project" value="InterPro"/>
</dbReference>
<evidence type="ECO:0000259" key="9">
    <source>
        <dbReference type="PROSITE" id="PS51755"/>
    </source>
</evidence>
<evidence type="ECO:0000256" key="4">
    <source>
        <dbReference type="ARBA" id="ARBA00023125"/>
    </source>
</evidence>
<dbReference type="GO" id="GO:0000976">
    <property type="term" value="F:transcription cis-regulatory region binding"/>
    <property type="evidence" value="ECO:0007669"/>
    <property type="project" value="TreeGrafter"/>
</dbReference>
<evidence type="ECO:0000256" key="2">
    <source>
        <dbReference type="ARBA" id="ARBA00023012"/>
    </source>
</evidence>
<dbReference type="PANTHER" id="PTHR48111">
    <property type="entry name" value="REGULATOR OF RPOS"/>
    <property type="match status" value="1"/>
</dbReference>
<dbReference type="PROSITE" id="PS51755">
    <property type="entry name" value="OMPR_PHOB"/>
    <property type="match status" value="1"/>
</dbReference>
<dbReference type="EMBL" id="JAAGOH010000073">
    <property type="protein sequence ID" value="NDY94077.1"/>
    <property type="molecule type" value="Genomic_DNA"/>
</dbReference>
<protein>
    <submittedName>
        <fullName evidence="10">Response regulator</fullName>
    </submittedName>
</protein>
<keyword evidence="4 7" id="KW-0238">DNA-binding</keyword>
<dbReference type="InterPro" id="IPR036388">
    <property type="entry name" value="WH-like_DNA-bd_sf"/>
</dbReference>
<evidence type="ECO:0000313" key="10">
    <source>
        <dbReference type="EMBL" id="NDY94077.1"/>
    </source>
</evidence>
<dbReference type="SMART" id="SM00448">
    <property type="entry name" value="REC"/>
    <property type="match status" value="1"/>
</dbReference>
<keyword evidence="5" id="KW-0804">Transcription</keyword>
<gene>
    <name evidence="10" type="ORF">G3A44_23070</name>
</gene>
<dbReference type="AlphaFoldDB" id="A0A7C9PK60"/>
<dbReference type="PROSITE" id="PS50110">
    <property type="entry name" value="RESPONSE_REGULATORY"/>
    <property type="match status" value="1"/>
</dbReference>
<feature type="domain" description="OmpR/PhoB-type" evidence="9">
    <location>
        <begin position="142"/>
        <end position="242"/>
    </location>
</feature>
<dbReference type="SUPFAM" id="SSF52172">
    <property type="entry name" value="CheY-like"/>
    <property type="match status" value="1"/>
</dbReference>
<organism evidence="10 11">
    <name type="scientific">Ideonella livida</name>
    <dbReference type="NCBI Taxonomy" id="2707176"/>
    <lineage>
        <taxon>Bacteria</taxon>
        <taxon>Pseudomonadati</taxon>
        <taxon>Pseudomonadota</taxon>
        <taxon>Betaproteobacteria</taxon>
        <taxon>Burkholderiales</taxon>
        <taxon>Sphaerotilaceae</taxon>
        <taxon>Ideonella</taxon>
    </lineage>
</organism>
<dbReference type="Pfam" id="PF00072">
    <property type="entry name" value="Response_reg"/>
    <property type="match status" value="1"/>
</dbReference>
<comment type="caution">
    <text evidence="10">The sequence shown here is derived from an EMBL/GenBank/DDBJ whole genome shotgun (WGS) entry which is preliminary data.</text>
</comment>
<evidence type="ECO:0000256" key="3">
    <source>
        <dbReference type="ARBA" id="ARBA00023015"/>
    </source>
</evidence>
<keyword evidence="2" id="KW-0902">Two-component regulatory system</keyword>
<evidence type="ECO:0000256" key="5">
    <source>
        <dbReference type="ARBA" id="ARBA00023163"/>
    </source>
</evidence>
<dbReference type="InterPro" id="IPR039420">
    <property type="entry name" value="WalR-like"/>
</dbReference>
<dbReference type="InterPro" id="IPR011006">
    <property type="entry name" value="CheY-like_superfamily"/>
</dbReference>